<accession>A0A2A6CH36</accession>
<reference evidence="1" key="2">
    <citation type="submission" date="2022-06" db="UniProtKB">
        <authorList>
            <consortium name="EnsemblMetazoa"/>
        </authorList>
    </citation>
    <scope>IDENTIFICATION</scope>
    <source>
        <strain evidence="1">PS312</strain>
    </source>
</reference>
<keyword evidence="2" id="KW-1185">Reference proteome</keyword>
<dbReference type="Proteomes" id="UP000005239">
    <property type="component" value="Unassembled WGS sequence"/>
</dbReference>
<gene>
    <name evidence="1" type="primary">WBGene00115255</name>
</gene>
<accession>A0A8R1YL96</accession>
<organism evidence="1 2">
    <name type="scientific">Pristionchus pacificus</name>
    <name type="common">Parasitic nematode worm</name>
    <dbReference type="NCBI Taxonomy" id="54126"/>
    <lineage>
        <taxon>Eukaryota</taxon>
        <taxon>Metazoa</taxon>
        <taxon>Ecdysozoa</taxon>
        <taxon>Nematoda</taxon>
        <taxon>Chromadorea</taxon>
        <taxon>Rhabditida</taxon>
        <taxon>Rhabditina</taxon>
        <taxon>Diplogasteromorpha</taxon>
        <taxon>Diplogasteroidea</taxon>
        <taxon>Neodiplogasteridae</taxon>
        <taxon>Pristionchus</taxon>
    </lineage>
</organism>
<dbReference type="EnsemblMetazoa" id="PPA25701.1">
    <property type="protein sequence ID" value="PPA25701.1"/>
    <property type="gene ID" value="WBGene00115255"/>
</dbReference>
<proteinExistence type="predicted"/>
<name>A0A2A6CH36_PRIPA</name>
<evidence type="ECO:0000313" key="1">
    <source>
        <dbReference type="EnsemblMetazoa" id="PPA25701.1"/>
    </source>
</evidence>
<reference evidence="2" key="1">
    <citation type="journal article" date="2008" name="Nat. Genet.">
        <title>The Pristionchus pacificus genome provides a unique perspective on nematode lifestyle and parasitism.</title>
        <authorList>
            <person name="Dieterich C."/>
            <person name="Clifton S.W."/>
            <person name="Schuster L.N."/>
            <person name="Chinwalla A."/>
            <person name="Delehaunty K."/>
            <person name="Dinkelacker I."/>
            <person name="Fulton L."/>
            <person name="Fulton R."/>
            <person name="Godfrey J."/>
            <person name="Minx P."/>
            <person name="Mitreva M."/>
            <person name="Roeseler W."/>
            <person name="Tian H."/>
            <person name="Witte H."/>
            <person name="Yang S.P."/>
            <person name="Wilson R.K."/>
            <person name="Sommer R.J."/>
        </authorList>
    </citation>
    <scope>NUCLEOTIDE SEQUENCE [LARGE SCALE GENOMIC DNA]</scope>
    <source>
        <strain evidence="2">PS312</strain>
    </source>
</reference>
<sequence>MRLPLLLTILLPLAGAGFFSRVKSIFKCRSFSMDYKDDSTPCPSRCQFLYTQCLDESQLFSGCVCGAGSLFDHSMQRCITEAECSALEGADHRFIIDQVHNKRRGYNISCDFQNFCDLRKITKTVYWRGDQSSDVFYKGTTAADCAKVSEKKQLFAMSLRRIWEADYKDEMDY</sequence>
<evidence type="ECO:0000313" key="2">
    <source>
        <dbReference type="Proteomes" id="UP000005239"/>
    </source>
</evidence>
<protein>
    <submittedName>
        <fullName evidence="1">Uncharacterized protein</fullName>
    </submittedName>
</protein>
<dbReference type="AlphaFoldDB" id="A0A2A6CH36"/>